<evidence type="ECO:0000313" key="2">
    <source>
        <dbReference type="EMBL" id="VDI36523.1"/>
    </source>
</evidence>
<organism evidence="2 3">
    <name type="scientific">Mytilus galloprovincialis</name>
    <name type="common">Mediterranean mussel</name>
    <dbReference type="NCBI Taxonomy" id="29158"/>
    <lineage>
        <taxon>Eukaryota</taxon>
        <taxon>Metazoa</taxon>
        <taxon>Spiralia</taxon>
        <taxon>Lophotrochozoa</taxon>
        <taxon>Mollusca</taxon>
        <taxon>Bivalvia</taxon>
        <taxon>Autobranchia</taxon>
        <taxon>Pteriomorphia</taxon>
        <taxon>Mytilida</taxon>
        <taxon>Mytiloidea</taxon>
        <taxon>Mytilidae</taxon>
        <taxon>Mytilinae</taxon>
        <taxon>Mytilus</taxon>
    </lineage>
</organism>
<dbReference type="AlphaFoldDB" id="A0A8B6EL46"/>
<keyword evidence="3" id="KW-1185">Reference proteome</keyword>
<comment type="caution">
    <text evidence="2">The sequence shown here is derived from an EMBL/GenBank/DDBJ whole genome shotgun (WGS) entry which is preliminary data.</text>
</comment>
<dbReference type="Proteomes" id="UP000596742">
    <property type="component" value="Unassembled WGS sequence"/>
</dbReference>
<reference evidence="2" key="1">
    <citation type="submission" date="2018-11" db="EMBL/GenBank/DDBJ databases">
        <authorList>
            <person name="Alioto T."/>
            <person name="Alioto T."/>
        </authorList>
    </citation>
    <scope>NUCLEOTIDE SEQUENCE</scope>
</reference>
<gene>
    <name evidence="2" type="ORF">MGAL_10B062722</name>
</gene>
<evidence type="ECO:0000256" key="1">
    <source>
        <dbReference type="SAM" id="MobiDB-lite"/>
    </source>
</evidence>
<feature type="region of interest" description="Disordered" evidence="1">
    <location>
        <begin position="1"/>
        <end position="23"/>
    </location>
</feature>
<evidence type="ECO:0000313" key="3">
    <source>
        <dbReference type="Proteomes" id="UP000596742"/>
    </source>
</evidence>
<dbReference type="EMBL" id="UYJE01005350">
    <property type="protein sequence ID" value="VDI36523.1"/>
    <property type="molecule type" value="Genomic_DNA"/>
</dbReference>
<accession>A0A8B6EL46</accession>
<sequence>MGGNLSMAYAPRRSQGPKSAYIGTSRTTWGQMFTERSIDNSELHGQMLPRTCKQYGDHHMISIILADHRFLWCHIKKRRNFIKQQSTDE</sequence>
<proteinExistence type="predicted"/>
<protein>
    <submittedName>
        <fullName evidence="2">Uncharacterized protein</fullName>
    </submittedName>
</protein>
<name>A0A8B6EL46_MYTGA</name>